<reference evidence="3 4" key="1">
    <citation type="journal article" date="2019" name="Int. J. Syst. Evol. Microbiol.">
        <title>The Global Catalogue of Microorganisms (GCM) 10K type strain sequencing project: providing services to taxonomists for standard genome sequencing and annotation.</title>
        <authorList>
            <consortium name="The Broad Institute Genomics Platform"/>
            <consortium name="The Broad Institute Genome Sequencing Center for Infectious Disease"/>
            <person name="Wu L."/>
            <person name="Ma J."/>
        </authorList>
    </citation>
    <scope>NUCLEOTIDE SEQUENCE [LARGE SCALE GENOMIC DNA]</scope>
    <source>
        <strain evidence="3 4">JCM 14546</strain>
    </source>
</reference>
<feature type="transmembrane region" description="Helical" evidence="2">
    <location>
        <begin position="636"/>
        <end position="654"/>
    </location>
</feature>
<comment type="caution">
    <text evidence="3">The sequence shown here is derived from an EMBL/GenBank/DDBJ whole genome shotgun (WGS) entry which is preliminary data.</text>
</comment>
<evidence type="ECO:0000256" key="1">
    <source>
        <dbReference type="SAM" id="MobiDB-lite"/>
    </source>
</evidence>
<organism evidence="3 4">
    <name type="scientific">Brevibacterium samyangense</name>
    <dbReference type="NCBI Taxonomy" id="366888"/>
    <lineage>
        <taxon>Bacteria</taxon>
        <taxon>Bacillati</taxon>
        <taxon>Actinomycetota</taxon>
        <taxon>Actinomycetes</taxon>
        <taxon>Micrococcales</taxon>
        <taxon>Brevibacteriaceae</taxon>
        <taxon>Brevibacterium</taxon>
    </lineage>
</organism>
<gene>
    <name evidence="3" type="ORF">GCM10009755_01400</name>
</gene>
<feature type="region of interest" description="Disordered" evidence="1">
    <location>
        <begin position="114"/>
        <end position="213"/>
    </location>
</feature>
<feature type="compositionally biased region" description="Acidic residues" evidence="1">
    <location>
        <begin position="114"/>
        <end position="131"/>
    </location>
</feature>
<keyword evidence="2" id="KW-1133">Transmembrane helix</keyword>
<name>A0ABN2T3I7_9MICO</name>
<keyword evidence="2" id="KW-0472">Membrane</keyword>
<dbReference type="InterPro" id="IPR046112">
    <property type="entry name" value="DUF6049"/>
</dbReference>
<dbReference type="Proteomes" id="UP001500755">
    <property type="component" value="Unassembled WGS sequence"/>
</dbReference>
<accession>A0ABN2T3I7</accession>
<proteinExistence type="predicted"/>
<keyword evidence="4" id="KW-1185">Reference proteome</keyword>
<keyword evidence="2" id="KW-0812">Transmembrane</keyword>
<evidence type="ECO:0000256" key="2">
    <source>
        <dbReference type="SAM" id="Phobius"/>
    </source>
</evidence>
<dbReference type="EMBL" id="BAAANO010000002">
    <property type="protein sequence ID" value="GAA1997956.1"/>
    <property type="molecule type" value="Genomic_DNA"/>
</dbReference>
<evidence type="ECO:0000313" key="4">
    <source>
        <dbReference type="Proteomes" id="UP001500755"/>
    </source>
</evidence>
<protein>
    <submittedName>
        <fullName evidence="3">Uncharacterized protein</fullName>
    </submittedName>
</protein>
<dbReference type="Pfam" id="PF19516">
    <property type="entry name" value="DUF6049"/>
    <property type="match status" value="1"/>
</dbReference>
<sequence>MPAEDVGLGTGDWGGRGLEVILRSDAGPVSAYGYTTWWPEPTVDATRVSYVLPMTLTGHSTDGLLPRDVLERAAAEDGTLTAQLRSARVDPAVALAVDPRLLESVLEALADPDATVEDAPAEEEPDAEDPAGEPTDTPEASGPEDSAAPASPEGTPDDATAGGAVTSPADAEDTAHPTGAPTDDPSTAPGASETPIDPAAVTQPPTDAPDPTPHLRDWYTAFLELAHTRTVIALPWADADVAALENAGLQDLADRARSGRSVVTEVFAEARTDVAWPTAATEADLERAAAQGVRTAILSDLQKPAVTSYTSNALSSLTISLPGTASGSEESESDSASGLMEALVVDSGLTDTLSQPDADPAVVAGEYLAELAAITLERPYDSREVFVTLPRSVPVGEVAPTAAAPAGATAALSAGASAPWVETQDLPSLLDGQPVARAPLTTPEVPAGSEDDAAAFGSLADLYPTTLTALGENRVRAHRFASAFTDPEAVRRESDHGLLSCTSAGWVGAPLTSVDTCALTAAEASSGLFAGLRPEKGSSVLLVTGEEISIPVIVQNTTDEDARVAVRIRATTPGLSAQQSPFAVVEAGQSARFEVPVTGVANANVESRIELVTETDEVMPETTELFVRVRADWENIGTAVIGSGLLLVLVLGIIKTVSRGRRTIPKNQLDAAVARAHEIDRD</sequence>
<evidence type="ECO:0000313" key="3">
    <source>
        <dbReference type="EMBL" id="GAA1997956.1"/>
    </source>
</evidence>